<dbReference type="EMBL" id="HBGU01018848">
    <property type="protein sequence ID" value="CAD9430690.1"/>
    <property type="molecule type" value="Transcribed_RNA"/>
</dbReference>
<proteinExistence type="predicted"/>
<feature type="region of interest" description="Disordered" evidence="1">
    <location>
        <begin position="158"/>
        <end position="185"/>
    </location>
</feature>
<sequence length="185" mass="19625">MGALTNYEQISTPMNSPFAPAGTQLILMQAPRNGRTSSLKRGLKSTSTNRCAASYVLTTPDAAHPHLAAPYPYELPSTFTNRPAPRLTSTRPTGMPGVHQQPPDVLQLWLSPPADRVTPVRAGAKGPRSGSRGRVPTSALLDGPQLDPRLVGAQLVRPGSAPTIGGTKKRRGKALKRAPIALMQP</sequence>
<organism evidence="2">
    <name type="scientific">Haptolina brevifila</name>
    <dbReference type="NCBI Taxonomy" id="156173"/>
    <lineage>
        <taxon>Eukaryota</taxon>
        <taxon>Haptista</taxon>
        <taxon>Haptophyta</taxon>
        <taxon>Prymnesiophyceae</taxon>
        <taxon>Prymnesiales</taxon>
        <taxon>Prymnesiaceae</taxon>
        <taxon>Haptolina</taxon>
    </lineage>
</organism>
<name>A0A7S2G6A3_9EUKA</name>
<dbReference type="AlphaFoldDB" id="A0A7S2G6A3"/>
<feature type="compositionally biased region" description="Basic residues" evidence="1">
    <location>
        <begin position="167"/>
        <end position="176"/>
    </location>
</feature>
<accession>A0A7S2G6A3</accession>
<feature type="region of interest" description="Disordered" evidence="1">
    <location>
        <begin position="120"/>
        <end position="145"/>
    </location>
</feature>
<evidence type="ECO:0000256" key="1">
    <source>
        <dbReference type="SAM" id="MobiDB-lite"/>
    </source>
</evidence>
<gene>
    <name evidence="2" type="ORF">CBRE1094_LOCUS10260</name>
</gene>
<protein>
    <submittedName>
        <fullName evidence="2">Uncharacterized protein</fullName>
    </submittedName>
</protein>
<reference evidence="2" key="1">
    <citation type="submission" date="2021-01" db="EMBL/GenBank/DDBJ databases">
        <authorList>
            <person name="Corre E."/>
            <person name="Pelletier E."/>
            <person name="Niang G."/>
            <person name="Scheremetjew M."/>
            <person name="Finn R."/>
            <person name="Kale V."/>
            <person name="Holt S."/>
            <person name="Cochrane G."/>
            <person name="Meng A."/>
            <person name="Brown T."/>
            <person name="Cohen L."/>
        </authorList>
    </citation>
    <scope>NUCLEOTIDE SEQUENCE</scope>
    <source>
        <strain evidence="2">UTEX LB 985</strain>
    </source>
</reference>
<evidence type="ECO:0000313" key="2">
    <source>
        <dbReference type="EMBL" id="CAD9430690.1"/>
    </source>
</evidence>